<feature type="compositionally biased region" description="Basic and acidic residues" evidence="6">
    <location>
        <begin position="401"/>
        <end position="434"/>
    </location>
</feature>
<feature type="region of interest" description="Disordered" evidence="6">
    <location>
        <begin position="778"/>
        <end position="810"/>
    </location>
</feature>
<dbReference type="CDD" id="cd06627">
    <property type="entry name" value="STKc_Cdc7_like"/>
    <property type="match status" value="1"/>
</dbReference>
<dbReference type="Gene3D" id="1.10.510.10">
    <property type="entry name" value="Transferase(Phosphotransferase) domain 1"/>
    <property type="match status" value="1"/>
</dbReference>
<dbReference type="SMART" id="SM00220">
    <property type="entry name" value="S_TKc"/>
    <property type="match status" value="1"/>
</dbReference>
<organism evidence="8">
    <name type="scientific">Arcella intermedia</name>
    <dbReference type="NCBI Taxonomy" id="1963864"/>
    <lineage>
        <taxon>Eukaryota</taxon>
        <taxon>Amoebozoa</taxon>
        <taxon>Tubulinea</taxon>
        <taxon>Elardia</taxon>
        <taxon>Arcellinida</taxon>
        <taxon>Sphaerothecina</taxon>
        <taxon>Arcellidae</taxon>
        <taxon>Arcella</taxon>
    </lineage>
</organism>
<feature type="compositionally biased region" description="Basic and acidic residues" evidence="6">
    <location>
        <begin position="452"/>
        <end position="462"/>
    </location>
</feature>
<keyword evidence="4 5" id="KW-0067">ATP-binding</keyword>
<dbReference type="PANTHER" id="PTHR48016">
    <property type="entry name" value="MAP KINASE KINASE KINASE SSK2-RELATED-RELATED"/>
    <property type="match status" value="1"/>
</dbReference>
<dbReference type="PANTHER" id="PTHR48016:SF4">
    <property type="entry name" value="PROTEIN KINASE DOMAIN-CONTAINING PROTEIN"/>
    <property type="match status" value="1"/>
</dbReference>
<dbReference type="InterPro" id="IPR016024">
    <property type="entry name" value="ARM-type_fold"/>
</dbReference>
<evidence type="ECO:0000256" key="5">
    <source>
        <dbReference type="PROSITE-ProRule" id="PRU10141"/>
    </source>
</evidence>
<proteinExistence type="predicted"/>
<dbReference type="InterPro" id="IPR011989">
    <property type="entry name" value="ARM-like"/>
</dbReference>
<evidence type="ECO:0000256" key="3">
    <source>
        <dbReference type="ARBA" id="ARBA00022777"/>
    </source>
</evidence>
<dbReference type="SUPFAM" id="SSF56112">
    <property type="entry name" value="Protein kinase-like (PK-like)"/>
    <property type="match status" value="1"/>
</dbReference>
<evidence type="ECO:0000259" key="7">
    <source>
        <dbReference type="PROSITE" id="PS50011"/>
    </source>
</evidence>
<dbReference type="GO" id="GO:0005737">
    <property type="term" value="C:cytoplasm"/>
    <property type="evidence" value="ECO:0007669"/>
    <property type="project" value="TreeGrafter"/>
</dbReference>
<accession>A0A6B2KW45</accession>
<feature type="binding site" evidence="5">
    <location>
        <position position="27"/>
    </location>
    <ligand>
        <name>ATP</name>
        <dbReference type="ChEBI" id="CHEBI:30616"/>
    </ligand>
</feature>
<dbReference type="EMBL" id="GIBP01000064">
    <property type="protein sequence ID" value="NDV29033.1"/>
    <property type="molecule type" value="Transcribed_RNA"/>
</dbReference>
<reference evidence="8" key="1">
    <citation type="journal article" date="2020" name="J. Eukaryot. Microbiol.">
        <title>De novo Sequencing, Assembly and Annotation of the Transcriptome for the Free-Living Testate Amoeba Arcella intermedia.</title>
        <authorList>
            <person name="Ribeiro G.M."/>
            <person name="Porfirio-Sousa A.L."/>
            <person name="Maurer-Alcala X.X."/>
            <person name="Katz L.A."/>
            <person name="Lahr D.J.G."/>
        </authorList>
    </citation>
    <scope>NUCLEOTIDE SEQUENCE</scope>
</reference>
<feature type="compositionally biased region" description="Basic and acidic residues" evidence="6">
    <location>
        <begin position="519"/>
        <end position="571"/>
    </location>
</feature>
<name>A0A6B2KW45_9EUKA</name>
<dbReference type="InterPro" id="IPR017441">
    <property type="entry name" value="Protein_kinase_ATP_BS"/>
</dbReference>
<keyword evidence="2 5" id="KW-0547">Nucleotide-binding</keyword>
<sequence length="1439" mass="162657">MKKIGQGGWGTVYKGIDMTNANAVAIKQVGLTGISKENLKSIKNEIKLLQHLSHEKIVAYIDSATLDNFLYIVLEYVENGSLADITKELGRFPEQLIVLYISQVLEGLDYLHSQGVIHRDIKAANILSTKKGGVKVADFGVSTRSTAPTTDASVQGSPYWMAPEIIEMNGASPKSDIWSLGCTVIELLTGKPPYYDLDQMPALFRIVQDDCPPLPDGITPLCKDFLMQCFQKEPYLRQTAAQLLKHRWITSQAKQNQGGAENTPDVKQQVADYAKLIQNVAVKGPRRRTDSAPTAPGVPLARQESAKKLIVNIMDKKNLSPPKPATPHNHNHTPKRTLKKRSESKKKLRAKLQQPNKEEDTLKLKAPATRPLRSSAHARVDSVDFINKWAESDEENDEIILEEKPHKKGEKKPESKRKSSHSRMDSNDLKKYAEEDSDDDFLESPAVSSRKQKNEHENQTKDKKLRPTLPRQDSVQELVKKWQEDDEEDYNLSPKKPSEKPKKPRIGNIIPKGKKKTKDTKEAQLPKIVEKPQVKPKDKEKELKDKEKDLKEKEKKEKALKEKGLEKEKSKHDKNKPTANAPKPKEPTKIPVPLSANAASESDSFDDVKEKKPKKQEVPKVAIPATEVSDDDDWDADFKEKPAKPQEPPKEKNQPLATRRSMYLKAAEEVSDDGDWDADFKEKSHEDAKEVSDDGDWDAEFKEKPAGLVPKVALPVKDDEDTDSFTSSASPRPSKFRPKTIRKIPAPVKIDLESYKENSDSWSDDPKPSQTVNLGTKTEHISAETAFPSLTERISSKSEGKKEIDGTKTGSFEAFVEDSGSAEEWDDIGGNDVKTTTTDFLEKLARLKAAPSKVVVEDIGDDPFLDIFEDNDVITSMNDPASMLENVKKAHRQEVLREMSLSLVKILEKDQDETVILRCCLSLLEKFREEDVEMKSSLIKNEGVIPIIEMLQLEVKNVDVLDAILRVVNEITEDDIEIQKSVRVMGSIPSVIGFWGPMASDKVSYYPTKIREQTIRFFKNMMRNEKAENSVIRNIIASRALPTVKHLLEPSNSFKTDKEIQMFGIDLIYKILQFRVNNNKNSLTLPIKKNDFCRVWARSELLPSLVKSLDNFNNHDMMDYVQKIAEIILYFSKTDDIVKNLFCSQEVLVPLLDVLTRLGKKPLLDILKAIKDIAPEARRLDSLQKAKAIPVLIYLMSKKDSTVITEAHTQTVLQILFTLLRYKTSRQEEAAKEGVIPYLMDFIVTDSTSKQFALPIILELSRGKKALPFLWENDGVQFYISLFEQSYPWKEQALQSIETWLAEEPDKVIPILLLPDNMARLTLLFKEAEGDALFTIVDSLVKFVQIDTIAQAILKTEFLKVLLTKIQSRAGKANNKNGPNNVTTLVNLVKMLKSLFKASPDRKRFMEEYKLKQLVALLEKESTIFVAQMAVELKSELTL</sequence>
<keyword evidence="1" id="KW-0808">Transferase</keyword>
<evidence type="ECO:0000256" key="2">
    <source>
        <dbReference type="ARBA" id="ARBA00022741"/>
    </source>
</evidence>
<evidence type="ECO:0000256" key="1">
    <source>
        <dbReference type="ARBA" id="ARBA00022679"/>
    </source>
</evidence>
<dbReference type="Gene3D" id="1.25.10.10">
    <property type="entry name" value="Leucine-rich Repeat Variant"/>
    <property type="match status" value="2"/>
</dbReference>
<feature type="compositionally biased region" description="Basic and acidic residues" evidence="6">
    <location>
        <begin position="678"/>
        <end position="692"/>
    </location>
</feature>
<dbReference type="GO" id="GO:0004709">
    <property type="term" value="F:MAP kinase kinase kinase activity"/>
    <property type="evidence" value="ECO:0007669"/>
    <property type="project" value="TreeGrafter"/>
</dbReference>
<dbReference type="InterPro" id="IPR011009">
    <property type="entry name" value="Kinase-like_dom_sf"/>
</dbReference>
<protein>
    <recommendedName>
        <fullName evidence="7">Protein kinase domain-containing protein</fullName>
    </recommendedName>
</protein>
<feature type="compositionally biased region" description="Basic residues" evidence="6">
    <location>
        <begin position="329"/>
        <end position="350"/>
    </location>
</feature>
<dbReference type="Pfam" id="PF00069">
    <property type="entry name" value="Pkinase"/>
    <property type="match status" value="1"/>
</dbReference>
<dbReference type="InterPro" id="IPR050538">
    <property type="entry name" value="MAP_kinase_kinase_kinase"/>
</dbReference>
<dbReference type="PROSITE" id="PS00107">
    <property type="entry name" value="PROTEIN_KINASE_ATP"/>
    <property type="match status" value="1"/>
</dbReference>
<dbReference type="InterPro" id="IPR000719">
    <property type="entry name" value="Prot_kinase_dom"/>
</dbReference>
<feature type="region of interest" description="Disordered" evidence="6">
    <location>
        <begin position="317"/>
        <end position="377"/>
    </location>
</feature>
<evidence type="ECO:0000256" key="6">
    <source>
        <dbReference type="SAM" id="MobiDB-lite"/>
    </source>
</evidence>
<feature type="compositionally biased region" description="Basic and acidic residues" evidence="6">
    <location>
        <begin position="636"/>
        <end position="653"/>
    </location>
</feature>
<keyword evidence="3" id="KW-0418">Kinase</keyword>
<feature type="compositionally biased region" description="Basic and acidic residues" evidence="6">
    <location>
        <begin position="606"/>
        <end position="618"/>
    </location>
</feature>
<evidence type="ECO:0000256" key="4">
    <source>
        <dbReference type="ARBA" id="ARBA00022840"/>
    </source>
</evidence>
<feature type="compositionally biased region" description="Basic and acidic residues" evidence="6">
    <location>
        <begin position="794"/>
        <end position="806"/>
    </location>
</feature>
<feature type="region of interest" description="Disordered" evidence="6">
    <location>
        <begin position="394"/>
        <end position="743"/>
    </location>
</feature>
<evidence type="ECO:0000313" key="8">
    <source>
        <dbReference type="EMBL" id="NDV29033.1"/>
    </source>
</evidence>
<dbReference type="GO" id="GO:0005524">
    <property type="term" value="F:ATP binding"/>
    <property type="evidence" value="ECO:0007669"/>
    <property type="project" value="UniProtKB-UniRule"/>
</dbReference>
<dbReference type="PROSITE" id="PS50011">
    <property type="entry name" value="PROTEIN_KINASE_DOM"/>
    <property type="match status" value="1"/>
</dbReference>
<dbReference type="SUPFAM" id="SSF48371">
    <property type="entry name" value="ARM repeat"/>
    <property type="match status" value="1"/>
</dbReference>
<feature type="domain" description="Protein kinase" evidence="7">
    <location>
        <begin position="1"/>
        <end position="249"/>
    </location>
</feature>
<feature type="region of interest" description="Disordered" evidence="6">
    <location>
        <begin position="282"/>
        <end position="304"/>
    </location>
</feature>